<dbReference type="GO" id="GO:0016740">
    <property type="term" value="F:transferase activity"/>
    <property type="evidence" value="ECO:0007669"/>
    <property type="project" value="UniProtKB-KW"/>
</dbReference>
<dbReference type="EMBL" id="DS232469">
    <property type="protein sequence ID" value="EDS42212.1"/>
    <property type="molecule type" value="Genomic_DNA"/>
</dbReference>
<accession>B0X7Z3</accession>
<keyword evidence="1" id="KW-0808">Transferase</keyword>
<evidence type="ECO:0000313" key="3">
    <source>
        <dbReference type="Proteomes" id="UP000002320"/>
    </source>
</evidence>
<name>B0X7Z3_CULQU</name>
<dbReference type="HOGENOM" id="CLU_1724121_0_0_1"/>
<dbReference type="EnsemblMetazoa" id="CPIJ015606-RA">
    <property type="protein sequence ID" value="CPIJ015606-PA"/>
    <property type="gene ID" value="CPIJ015606"/>
</dbReference>
<dbReference type="InParanoid" id="B0X7Z3"/>
<organism>
    <name type="scientific">Culex quinquefasciatus</name>
    <name type="common">Southern house mosquito</name>
    <name type="synonym">Culex pungens</name>
    <dbReference type="NCBI Taxonomy" id="7176"/>
    <lineage>
        <taxon>Eukaryota</taxon>
        <taxon>Metazoa</taxon>
        <taxon>Ecdysozoa</taxon>
        <taxon>Arthropoda</taxon>
        <taxon>Hexapoda</taxon>
        <taxon>Insecta</taxon>
        <taxon>Pterygota</taxon>
        <taxon>Neoptera</taxon>
        <taxon>Endopterygota</taxon>
        <taxon>Diptera</taxon>
        <taxon>Nematocera</taxon>
        <taxon>Culicoidea</taxon>
        <taxon>Culicidae</taxon>
        <taxon>Culicinae</taxon>
        <taxon>Culicini</taxon>
        <taxon>Culex</taxon>
        <taxon>Culex</taxon>
    </lineage>
</organism>
<sequence>MKELAGIRLVRDFHQPGRAGWFLQIVMLAVLASGSSVTGKILNGGGPEVIKRHTSKGSFGWWIRVRRLWNWARWPHMEYTARIVTVVGLGAGRGLCDRGERCHGKGRKLPSDYASFQGHFQIGDRQSNMFRAACFQGNLEIHCRSAWQFRIA</sequence>
<keyword evidence="3" id="KW-1185">Reference proteome</keyword>
<reference evidence="2" key="2">
    <citation type="submission" date="2020-05" db="UniProtKB">
        <authorList>
            <consortium name="EnsemblMetazoa"/>
        </authorList>
    </citation>
    <scope>IDENTIFICATION</scope>
    <source>
        <strain evidence="2">JHB</strain>
    </source>
</reference>
<proteinExistence type="predicted"/>
<evidence type="ECO:0000313" key="2">
    <source>
        <dbReference type="EnsemblMetazoa" id="CPIJ015606-PA"/>
    </source>
</evidence>
<dbReference type="VEuPathDB" id="VectorBase:CPIJ015606"/>
<protein>
    <submittedName>
        <fullName evidence="1">Methylmalonyl-CoA carboxyltransferase 12S subunit</fullName>
    </submittedName>
</protein>
<gene>
    <name evidence="2" type="primary">6048928</name>
    <name evidence="1" type="ORF">CpipJ_CPIJ015606</name>
</gene>
<evidence type="ECO:0000313" key="1">
    <source>
        <dbReference type="EMBL" id="EDS42212.1"/>
    </source>
</evidence>
<dbReference type="Proteomes" id="UP000002320">
    <property type="component" value="Unassembled WGS sequence"/>
</dbReference>
<reference evidence="1" key="1">
    <citation type="submission" date="2007-03" db="EMBL/GenBank/DDBJ databases">
        <title>Annotation of Culex pipiens quinquefasciatus.</title>
        <authorList>
            <consortium name="The Broad Institute Genome Sequencing Platform"/>
            <person name="Atkinson P.W."/>
            <person name="Hemingway J."/>
            <person name="Christensen B.M."/>
            <person name="Higgs S."/>
            <person name="Kodira C."/>
            <person name="Hannick L."/>
            <person name="Megy K."/>
            <person name="O'Leary S."/>
            <person name="Pearson M."/>
            <person name="Haas B.J."/>
            <person name="Mauceli E."/>
            <person name="Wortman J.R."/>
            <person name="Lee N.H."/>
            <person name="Guigo R."/>
            <person name="Stanke M."/>
            <person name="Alvarado L."/>
            <person name="Amedeo P."/>
            <person name="Antoine C.H."/>
            <person name="Arensburger P."/>
            <person name="Bidwell S.L."/>
            <person name="Crawford M."/>
            <person name="Camaro F."/>
            <person name="Devon K."/>
            <person name="Engels R."/>
            <person name="Hammond M."/>
            <person name="Howarth C."/>
            <person name="Koehrsen M."/>
            <person name="Lawson D."/>
            <person name="Montgomery P."/>
            <person name="Nene V."/>
            <person name="Nusbaum C."/>
            <person name="Puiu D."/>
            <person name="Romero-Severson J."/>
            <person name="Severson D.W."/>
            <person name="Shumway M."/>
            <person name="Sisk P."/>
            <person name="Stolte C."/>
            <person name="Zeng Q."/>
            <person name="Eisenstadt E."/>
            <person name="Fraser-Liggett C."/>
            <person name="Strausberg R."/>
            <person name="Galagan J."/>
            <person name="Birren B."/>
            <person name="Collins F.H."/>
        </authorList>
    </citation>
    <scope>NUCLEOTIDE SEQUENCE [LARGE SCALE GENOMIC DNA]</scope>
    <source>
        <strain evidence="1">JHB</strain>
    </source>
</reference>
<dbReference type="KEGG" id="cqu:CpipJ_CPIJ015606"/>
<dbReference type="AlphaFoldDB" id="B0X7Z3"/>